<evidence type="ECO:0000256" key="1">
    <source>
        <dbReference type="ARBA" id="ARBA00004651"/>
    </source>
</evidence>
<feature type="transmembrane region" description="Helical" evidence="6">
    <location>
        <begin position="162"/>
        <end position="183"/>
    </location>
</feature>
<dbReference type="GO" id="GO:0022857">
    <property type="term" value="F:transmembrane transporter activity"/>
    <property type="evidence" value="ECO:0007669"/>
    <property type="project" value="InterPro"/>
</dbReference>
<evidence type="ECO:0000256" key="6">
    <source>
        <dbReference type="SAM" id="Phobius"/>
    </source>
</evidence>
<feature type="transmembrane region" description="Helical" evidence="6">
    <location>
        <begin position="295"/>
        <end position="312"/>
    </location>
</feature>
<dbReference type="InterPro" id="IPR001851">
    <property type="entry name" value="ABC_transp_permease"/>
</dbReference>
<dbReference type="Pfam" id="PF02653">
    <property type="entry name" value="BPD_transp_2"/>
    <property type="match status" value="1"/>
</dbReference>
<dbReference type="CDD" id="cd06579">
    <property type="entry name" value="TM_PBP1_transp_AraH_like"/>
    <property type="match status" value="1"/>
</dbReference>
<name>A0A7L5BV95_9RHOB</name>
<sequence>MSLALAEGARRHLARHSIFLVLAVIFIVAALSSPAFTDPAYLLNVLRQAAPVGIAAVGVTLVMILGGVDLSVGAVISLTAVLAAAVMAGEAANLPLAIAAASAAGLAIGALNGALIAFTRVSPFILTLGMGVAIAGLTQMYTGGTAKGVVSPGYREFFNFRLGGIAPVLALAFLALAAFGVLVQKTTVFGRRLYLVGANPEAAMLSGLPVRSVTVVAYSLAGLFGALAGLALLARSGVSSTVAGQGLEFQVLAAVVLGGTTFEGGRGGVAGTVAGVLVLSIAFNLVNIAGLPYHMQLTVMGAIIIAASALYGQMERRSD</sequence>
<reference evidence="7 8" key="1">
    <citation type="submission" date="2020-02" db="EMBL/GenBank/DDBJ databases">
        <title>complete genome sequence of Rhodobacteraceae bacterium.</title>
        <authorList>
            <person name="Park J."/>
            <person name="Kim Y.-S."/>
            <person name="Kim K.-H."/>
        </authorList>
    </citation>
    <scope>NUCLEOTIDE SEQUENCE [LARGE SCALE GENOMIC DNA]</scope>
    <source>
        <strain evidence="7 8">RR4-56</strain>
    </source>
</reference>
<feature type="transmembrane region" description="Helical" evidence="6">
    <location>
        <begin position="124"/>
        <end position="142"/>
    </location>
</feature>
<organism evidence="7 8">
    <name type="scientific">Pikeienuella piscinae</name>
    <dbReference type="NCBI Taxonomy" id="2748098"/>
    <lineage>
        <taxon>Bacteria</taxon>
        <taxon>Pseudomonadati</taxon>
        <taxon>Pseudomonadota</taxon>
        <taxon>Alphaproteobacteria</taxon>
        <taxon>Rhodobacterales</taxon>
        <taxon>Paracoccaceae</taxon>
        <taxon>Pikeienuella</taxon>
    </lineage>
</organism>
<proteinExistence type="predicted"/>
<dbReference type="PANTHER" id="PTHR32196:SF72">
    <property type="entry name" value="RIBOSE IMPORT PERMEASE PROTEIN RBSC"/>
    <property type="match status" value="1"/>
</dbReference>
<evidence type="ECO:0000256" key="5">
    <source>
        <dbReference type="ARBA" id="ARBA00023136"/>
    </source>
</evidence>
<dbReference type="PANTHER" id="PTHR32196">
    <property type="entry name" value="ABC TRANSPORTER PERMEASE PROTEIN YPHD-RELATED-RELATED"/>
    <property type="match status" value="1"/>
</dbReference>
<evidence type="ECO:0000256" key="4">
    <source>
        <dbReference type="ARBA" id="ARBA00022989"/>
    </source>
</evidence>
<evidence type="ECO:0000313" key="7">
    <source>
        <dbReference type="EMBL" id="QIE54993.1"/>
    </source>
</evidence>
<comment type="subcellular location">
    <subcellularLocation>
        <location evidence="1">Cell membrane</location>
        <topology evidence="1">Multi-pass membrane protein</topology>
    </subcellularLocation>
</comment>
<accession>A0A7L5BV95</accession>
<feature type="transmembrane region" description="Helical" evidence="6">
    <location>
        <begin position="48"/>
        <end position="65"/>
    </location>
</feature>
<gene>
    <name evidence="7" type="ORF">G5B40_05705</name>
</gene>
<evidence type="ECO:0000313" key="8">
    <source>
        <dbReference type="Proteomes" id="UP000503336"/>
    </source>
</evidence>
<dbReference type="KEGG" id="hdh:G5B40_05705"/>
<keyword evidence="5 6" id="KW-0472">Membrane</keyword>
<feature type="transmembrane region" description="Helical" evidence="6">
    <location>
        <begin position="269"/>
        <end position="289"/>
    </location>
</feature>
<evidence type="ECO:0000256" key="2">
    <source>
        <dbReference type="ARBA" id="ARBA00022475"/>
    </source>
</evidence>
<protein>
    <submittedName>
        <fullName evidence="7">ABC transporter permease</fullName>
    </submittedName>
</protein>
<keyword evidence="3 6" id="KW-0812">Transmembrane</keyword>
<keyword evidence="8" id="KW-1185">Reference proteome</keyword>
<dbReference type="RefSeq" id="WP_165096144.1">
    <property type="nucleotide sequence ID" value="NZ_CP049056.1"/>
</dbReference>
<dbReference type="EMBL" id="CP049056">
    <property type="protein sequence ID" value="QIE54993.1"/>
    <property type="molecule type" value="Genomic_DNA"/>
</dbReference>
<keyword evidence="4 6" id="KW-1133">Transmembrane helix</keyword>
<feature type="transmembrane region" description="Helical" evidence="6">
    <location>
        <begin position="215"/>
        <end position="236"/>
    </location>
</feature>
<feature type="transmembrane region" description="Helical" evidence="6">
    <location>
        <begin position="94"/>
        <end position="117"/>
    </location>
</feature>
<feature type="transmembrane region" description="Helical" evidence="6">
    <location>
        <begin position="242"/>
        <end position="262"/>
    </location>
</feature>
<dbReference type="AlphaFoldDB" id="A0A7L5BV95"/>
<feature type="transmembrane region" description="Helical" evidence="6">
    <location>
        <begin position="70"/>
        <end position="88"/>
    </location>
</feature>
<dbReference type="GO" id="GO:0005886">
    <property type="term" value="C:plasma membrane"/>
    <property type="evidence" value="ECO:0007669"/>
    <property type="project" value="UniProtKB-SubCell"/>
</dbReference>
<dbReference type="Proteomes" id="UP000503336">
    <property type="component" value="Chromosome"/>
</dbReference>
<feature type="transmembrane region" description="Helical" evidence="6">
    <location>
        <begin position="18"/>
        <end position="36"/>
    </location>
</feature>
<keyword evidence="2" id="KW-1003">Cell membrane</keyword>
<evidence type="ECO:0000256" key="3">
    <source>
        <dbReference type="ARBA" id="ARBA00022692"/>
    </source>
</evidence>